<protein>
    <submittedName>
        <fullName evidence="3">Uncharacterized protein</fullName>
    </submittedName>
</protein>
<evidence type="ECO:0000256" key="1">
    <source>
        <dbReference type="SAM" id="Phobius"/>
    </source>
</evidence>
<dbReference type="EMBL" id="NGNX01000005">
    <property type="protein sequence ID" value="OYR93005.1"/>
    <property type="molecule type" value="Genomic_DNA"/>
</dbReference>
<reference evidence="2 5" key="2">
    <citation type="submission" date="2017-05" db="EMBL/GenBank/DDBJ databases">
        <authorList>
            <person name="Lin X.B."/>
            <person name="Stothard P."/>
            <person name="Tasseva G."/>
            <person name="Walter J."/>
        </authorList>
    </citation>
    <scope>NUCLEOTIDE SEQUENCE [LARGE SCALE GENOMIC DNA]</scope>
    <source>
        <strain evidence="2 5">609u</strain>
    </source>
</reference>
<organism evidence="3 4">
    <name type="scientific">Lactobacillus taiwanensis</name>
    <dbReference type="NCBI Taxonomy" id="508451"/>
    <lineage>
        <taxon>Bacteria</taxon>
        <taxon>Bacillati</taxon>
        <taxon>Bacillota</taxon>
        <taxon>Bacilli</taxon>
        <taxon>Lactobacillales</taxon>
        <taxon>Lactobacillaceae</taxon>
        <taxon>Lactobacillus</taxon>
    </lineage>
</organism>
<evidence type="ECO:0000313" key="2">
    <source>
        <dbReference type="EMBL" id="OYR88957.1"/>
    </source>
</evidence>
<reference evidence="3 4" key="1">
    <citation type="submission" date="2017-04" db="EMBL/GenBank/DDBJ databases">
        <authorList>
            <person name="Afonso C.L."/>
            <person name="Miller P.J."/>
            <person name="Scott M.A."/>
            <person name="Spackman E."/>
            <person name="Goraichik I."/>
            <person name="Dimitrov K.M."/>
            <person name="Suarez D.L."/>
            <person name="Swayne D.E."/>
        </authorList>
    </citation>
    <scope>NUCLEOTIDE SEQUENCE [LARGE SCALE GENOMIC DNA]</scope>
    <source>
        <strain evidence="3 4">609q</strain>
    </source>
</reference>
<reference evidence="4 5" key="3">
    <citation type="submission" date="2017-09" db="EMBL/GenBank/DDBJ databases">
        <title>Tripartite evolution among Lactobacillus johnsonii, Lactobacillus taiwanensis, Lactobacillus reuteri and their rodent host.</title>
        <authorList>
            <person name="Wang T."/>
            <person name="Knowles S."/>
            <person name="Cheng C."/>
        </authorList>
    </citation>
    <scope>NUCLEOTIDE SEQUENCE [LARGE SCALE GENOMIC DNA]</scope>
    <source>
        <strain evidence="3 4">609q</strain>
        <strain evidence="2 5">609u</strain>
    </source>
</reference>
<dbReference type="Proteomes" id="UP000216316">
    <property type="component" value="Unassembled WGS sequence"/>
</dbReference>
<dbReference type="Proteomes" id="UP000215828">
    <property type="component" value="Unassembled WGS sequence"/>
</dbReference>
<dbReference type="RefSeq" id="WP_094495855.1">
    <property type="nucleotide sequence ID" value="NZ_NGNV01000003.1"/>
</dbReference>
<feature type="transmembrane region" description="Helical" evidence="1">
    <location>
        <begin position="129"/>
        <end position="147"/>
    </location>
</feature>
<accession>A0A256LHR7</accession>
<proteinExistence type="predicted"/>
<feature type="transmembrane region" description="Helical" evidence="1">
    <location>
        <begin position="103"/>
        <end position="122"/>
    </location>
</feature>
<gene>
    <name evidence="2" type="ORF">CBF53_01225</name>
    <name evidence="3" type="ORF">CBF70_02030</name>
</gene>
<sequence>MNNRNLKNIFTDSSIFTQVILEISYILINIAYLFHLYKFNKLMKDEGLTDELKANNSFETATKILSEGGSAFLIKAVLLIVLGLAIFLIIYKLNQSSSYPEAGLVIRLVHIVVFIIFLIFLWHLINNPIFHAFIIVTGIGAIGLTAYSN</sequence>
<evidence type="ECO:0000313" key="4">
    <source>
        <dbReference type="Proteomes" id="UP000215828"/>
    </source>
</evidence>
<feature type="transmembrane region" description="Helical" evidence="1">
    <location>
        <begin position="72"/>
        <end position="91"/>
    </location>
</feature>
<dbReference type="AlphaFoldDB" id="A0A256LHR7"/>
<keyword evidence="1" id="KW-0472">Membrane</keyword>
<feature type="transmembrane region" description="Helical" evidence="1">
    <location>
        <begin position="15"/>
        <end position="34"/>
    </location>
</feature>
<keyword evidence="5" id="KW-1185">Reference proteome</keyword>
<evidence type="ECO:0000313" key="5">
    <source>
        <dbReference type="Proteomes" id="UP000216316"/>
    </source>
</evidence>
<dbReference type="EMBL" id="NGNV01000003">
    <property type="protein sequence ID" value="OYR88957.1"/>
    <property type="molecule type" value="Genomic_DNA"/>
</dbReference>
<evidence type="ECO:0000313" key="3">
    <source>
        <dbReference type="EMBL" id="OYR93005.1"/>
    </source>
</evidence>
<comment type="caution">
    <text evidence="3">The sequence shown here is derived from an EMBL/GenBank/DDBJ whole genome shotgun (WGS) entry which is preliminary data.</text>
</comment>
<keyword evidence="1" id="KW-1133">Transmembrane helix</keyword>
<keyword evidence="1" id="KW-0812">Transmembrane</keyword>
<name>A0A256LHR7_9LACO</name>